<sequence length="161" mass="18005">MLRSEVLILPTEIRDRFGNRLLLKYNSASPWQLESITSDDGRSLTFSYVAGSYRVATVSDGTRTWRYNYGPDRDLSSVEQPDGKLWTFSNAGVLAYPPRYAINPDCSGSPGVLAPFSTTPISFQHPSGARGEFRFQAISHGRSFVPEQCFGGTEERLRYPL</sequence>
<proteinExistence type="predicted"/>
<comment type="caution">
    <text evidence="1">The sequence shown here is derived from an EMBL/GenBank/DDBJ whole genome shotgun (WGS) entry which is preliminary data.</text>
</comment>
<reference evidence="1 2" key="1">
    <citation type="submission" date="2018-01" db="EMBL/GenBank/DDBJ databases">
        <title>Draft genome sequence of Paucibacter aquatile CR182 isolated from freshwater of the Nakdong River.</title>
        <authorList>
            <person name="Choi A."/>
            <person name="Chung E.J."/>
        </authorList>
    </citation>
    <scope>NUCLEOTIDE SEQUENCE [LARGE SCALE GENOMIC DNA]</scope>
    <source>
        <strain evidence="1 2">CR182</strain>
    </source>
</reference>
<evidence type="ECO:0000313" key="2">
    <source>
        <dbReference type="Proteomes" id="UP000235916"/>
    </source>
</evidence>
<evidence type="ECO:0008006" key="3">
    <source>
        <dbReference type="Google" id="ProtNLM"/>
    </source>
</evidence>
<dbReference type="AlphaFoldDB" id="A0A2N8KY82"/>
<dbReference type="EMBL" id="POSP01000003">
    <property type="protein sequence ID" value="PND38352.1"/>
    <property type="molecule type" value="Genomic_DNA"/>
</dbReference>
<evidence type="ECO:0000313" key="1">
    <source>
        <dbReference type="EMBL" id="PND38352.1"/>
    </source>
</evidence>
<keyword evidence="2" id="KW-1185">Reference proteome</keyword>
<name>A0A2N8KY82_9BURK</name>
<protein>
    <recommendedName>
        <fullName evidence="3">RHS repeat protein</fullName>
    </recommendedName>
</protein>
<dbReference type="RefSeq" id="WP_102768271.1">
    <property type="nucleotide sequence ID" value="NZ_POSP01000003.1"/>
</dbReference>
<dbReference type="OrthoDB" id="6904246at2"/>
<organism evidence="1 2">
    <name type="scientific">Kinneretia aquatilis</name>
    <dbReference type="NCBI Taxonomy" id="2070761"/>
    <lineage>
        <taxon>Bacteria</taxon>
        <taxon>Pseudomonadati</taxon>
        <taxon>Pseudomonadota</taxon>
        <taxon>Betaproteobacteria</taxon>
        <taxon>Burkholderiales</taxon>
        <taxon>Sphaerotilaceae</taxon>
        <taxon>Roseateles</taxon>
    </lineage>
</organism>
<accession>A0A2N8KY82</accession>
<gene>
    <name evidence="1" type="ORF">C1O66_13000</name>
</gene>
<dbReference type="Proteomes" id="UP000235916">
    <property type="component" value="Unassembled WGS sequence"/>
</dbReference>